<dbReference type="AlphaFoldDB" id="A7VWR6"/>
<dbReference type="InterPro" id="IPR010559">
    <property type="entry name" value="Sig_transdc_His_kin_internal"/>
</dbReference>
<dbReference type="GO" id="GO:0000155">
    <property type="term" value="F:phosphorelay sensor kinase activity"/>
    <property type="evidence" value="ECO:0007669"/>
    <property type="project" value="InterPro"/>
</dbReference>
<keyword evidence="4 8" id="KW-0418">Kinase</keyword>
<dbReference type="SMART" id="SM00304">
    <property type="entry name" value="HAMP"/>
    <property type="match status" value="1"/>
</dbReference>
<dbReference type="Proteomes" id="UP000003490">
    <property type="component" value="Unassembled WGS sequence"/>
</dbReference>
<dbReference type="PANTHER" id="PTHR34220">
    <property type="entry name" value="SENSOR HISTIDINE KINASE YPDA"/>
    <property type="match status" value="1"/>
</dbReference>
<dbReference type="OrthoDB" id="9809348at2"/>
<dbReference type="Proteomes" id="UP000220611">
    <property type="component" value="Unassembled WGS sequence"/>
</dbReference>
<keyword evidence="5" id="KW-0812">Transmembrane</keyword>
<evidence type="ECO:0000313" key="8">
    <source>
        <dbReference type="EMBL" id="PEQ25856.1"/>
    </source>
</evidence>
<dbReference type="PANTHER" id="PTHR34220:SF7">
    <property type="entry name" value="SENSOR HISTIDINE KINASE YPDA"/>
    <property type="match status" value="1"/>
</dbReference>
<feature type="domain" description="HAMP" evidence="6">
    <location>
        <begin position="307"/>
        <end position="359"/>
    </location>
</feature>
<dbReference type="eggNOG" id="COG2972">
    <property type="taxonomic scope" value="Bacteria"/>
</dbReference>
<reference evidence="8 10" key="3">
    <citation type="submission" date="2017-07" db="EMBL/GenBank/DDBJ databases">
        <title>Prevalence of linear plasmids in Cutibacterium (Propionibacterium) acnes isolates obtained from prostatic tissue.</title>
        <authorList>
            <person name="Davidsson S."/>
            <person name="Carlsson J."/>
            <person name="Molling P."/>
            <person name="Andren O."/>
            <person name="Andersson S.-O."/>
            <person name="Brzuszkiewicz E."/>
            <person name="Poehlein A."/>
            <person name="Al-Zeer M."/>
            <person name="Brinkmann V."/>
            <person name="Scavenius C."/>
            <person name="Nazipi S."/>
            <person name="Soderquist B."/>
            <person name="Bruggemann H."/>
        </authorList>
    </citation>
    <scope>NUCLEOTIDE SEQUENCE [LARGE SCALE GENOMIC DNA]</scope>
    <source>
        <strain evidence="8 10">DSM 753</strain>
    </source>
</reference>
<feature type="transmembrane region" description="Helical" evidence="5">
    <location>
        <begin position="283"/>
        <end position="307"/>
    </location>
</feature>
<comment type="subcellular location">
    <subcellularLocation>
        <location evidence="1">Membrane</location>
    </subcellularLocation>
</comment>
<evidence type="ECO:0000313" key="10">
    <source>
        <dbReference type="Proteomes" id="UP000220611"/>
    </source>
</evidence>
<reference evidence="7 9" key="2">
    <citation type="submission" date="2007-08" db="EMBL/GenBank/DDBJ databases">
        <authorList>
            <person name="Fulton L."/>
            <person name="Clifton S."/>
            <person name="Fulton B."/>
            <person name="Xu J."/>
            <person name="Minx P."/>
            <person name="Pepin K.H."/>
            <person name="Johnson M."/>
            <person name="Thiruvilangam P."/>
            <person name="Bhonagiri V."/>
            <person name="Nash W.E."/>
            <person name="Wang C."/>
            <person name="Mardis E.R."/>
            <person name="Wilson R.K."/>
        </authorList>
    </citation>
    <scope>NUCLEOTIDE SEQUENCE [LARGE SCALE GENOMIC DNA]</scope>
    <source>
        <strain evidence="7 9">DSM 753</strain>
    </source>
</reference>
<keyword evidence="5" id="KW-0472">Membrane</keyword>
<protein>
    <submittedName>
        <fullName evidence="7">HAMP domain protein</fullName>
    </submittedName>
    <submittedName>
        <fullName evidence="8">Two-component sensor histidine kinase</fullName>
    </submittedName>
</protein>
<name>A7VWR6_9FIRM</name>
<reference evidence="7 9" key="1">
    <citation type="submission" date="2007-08" db="EMBL/GenBank/DDBJ databases">
        <title>Draft genome sequence of Clostridium leptum (DSM 753).</title>
        <authorList>
            <person name="Sudarsanam P."/>
            <person name="Ley R."/>
            <person name="Guruge J."/>
            <person name="Turnbaugh P.J."/>
            <person name="Mahowald M."/>
            <person name="Liep D."/>
            <person name="Gordon J."/>
        </authorList>
    </citation>
    <scope>NUCLEOTIDE SEQUENCE [LARGE SCALE GENOMIC DNA]</scope>
    <source>
        <strain evidence="7 9">DSM 753</strain>
    </source>
</reference>
<evidence type="ECO:0000256" key="5">
    <source>
        <dbReference type="SAM" id="Phobius"/>
    </source>
</evidence>
<dbReference type="Gene3D" id="3.30.565.10">
    <property type="entry name" value="Histidine kinase-like ATPase, C-terminal domain"/>
    <property type="match status" value="1"/>
</dbReference>
<evidence type="ECO:0000256" key="4">
    <source>
        <dbReference type="ARBA" id="ARBA00022777"/>
    </source>
</evidence>
<keyword evidence="2" id="KW-0597">Phosphoprotein</keyword>
<dbReference type="InterPro" id="IPR050640">
    <property type="entry name" value="Bact_2-comp_sensor_kinase"/>
</dbReference>
<comment type="caution">
    <text evidence="7">The sequence shown here is derived from an EMBL/GenBank/DDBJ whole genome shotgun (WGS) entry which is preliminary data.</text>
</comment>
<dbReference type="InterPro" id="IPR003594">
    <property type="entry name" value="HATPase_dom"/>
</dbReference>
<gene>
    <name evidence="8" type="ORF">CH238_02365</name>
    <name evidence="7" type="ORF">CLOLEP_03036</name>
</gene>
<sequence>MKRSIKFQIMARIVVVVLVIIISFAWFLYNQFTSINMNNLSKRGSEEAQRNLIQLQSAIEDVYRLSEYLVLSEEVSGFLKNLDRFTPAEKAVAAGKLMDNLDRLLVSGKYIHSFCVVAENGESFWNTSPYDDFFQEWFIKNTDQSIPSKELGFTKAYDFPATSLYHRRHTLVSYVSNIYQIEDGKSTVRGQIIIQMNLQGLLDDIFANNSLFNGIAVFDEGNKILYGIGEDINRLSDLAVQLRGGIESLDGNYYVTSILEDCEWKVISTIDQNEFAKTADIPYAIAVSAVIFLALILLFVFLFPLLIKISKQITRLDGAIKEMSGGNLDATVELHGVQELENISNGFNIMVSNTKKYMDTSIESLKEQQKLQFELLLAKINPHFIYNTLNSVIYLARQKKSEDIISLTSAFIHLLQDSIHLGKNRLFEEIANEIEVVNQYIIIQNYRYMGRFSFSCRWDESLAGTYIPKNILQPIIENSILHGICPKADPGNIRLEINRREENVEIIIADDGVGMDHERLESLFNFKKDETVKTPKLRHIGLNNVAQRLEFIFPGKHQFRIESQPGLGTKIVIIHPVVTTPDYPNSKGVERN</sequence>
<proteinExistence type="predicted"/>
<keyword evidence="10" id="KW-1185">Reference proteome</keyword>
<evidence type="ECO:0000313" key="9">
    <source>
        <dbReference type="Proteomes" id="UP000003490"/>
    </source>
</evidence>
<keyword evidence="3" id="KW-0808">Transferase</keyword>
<evidence type="ECO:0000259" key="6">
    <source>
        <dbReference type="PROSITE" id="PS50885"/>
    </source>
</evidence>
<feature type="transmembrane region" description="Helical" evidence="5">
    <location>
        <begin position="9"/>
        <end position="29"/>
    </location>
</feature>
<dbReference type="PROSITE" id="PS50885">
    <property type="entry name" value="HAMP"/>
    <property type="match status" value="1"/>
</dbReference>
<evidence type="ECO:0000256" key="3">
    <source>
        <dbReference type="ARBA" id="ARBA00022679"/>
    </source>
</evidence>
<dbReference type="Pfam" id="PF02518">
    <property type="entry name" value="HATPase_c"/>
    <property type="match status" value="1"/>
</dbReference>
<evidence type="ECO:0000256" key="1">
    <source>
        <dbReference type="ARBA" id="ARBA00004370"/>
    </source>
</evidence>
<dbReference type="Gene3D" id="6.10.340.10">
    <property type="match status" value="1"/>
</dbReference>
<accession>A7VWR6</accession>
<evidence type="ECO:0000256" key="2">
    <source>
        <dbReference type="ARBA" id="ARBA00022553"/>
    </source>
</evidence>
<dbReference type="Pfam" id="PF06580">
    <property type="entry name" value="His_kinase"/>
    <property type="match status" value="1"/>
</dbReference>
<dbReference type="GO" id="GO:0016020">
    <property type="term" value="C:membrane"/>
    <property type="evidence" value="ECO:0007669"/>
    <property type="project" value="UniProtKB-SubCell"/>
</dbReference>
<dbReference type="InterPro" id="IPR003660">
    <property type="entry name" value="HAMP_dom"/>
</dbReference>
<keyword evidence="5" id="KW-1133">Transmembrane helix</keyword>
<dbReference type="HOGENOM" id="CLU_020473_6_0_9"/>
<dbReference type="InterPro" id="IPR036890">
    <property type="entry name" value="HATPase_C_sf"/>
</dbReference>
<organism evidence="7 9">
    <name type="scientific">[Clostridium] leptum DSM 753</name>
    <dbReference type="NCBI Taxonomy" id="428125"/>
    <lineage>
        <taxon>Bacteria</taxon>
        <taxon>Bacillati</taxon>
        <taxon>Bacillota</taxon>
        <taxon>Clostridia</taxon>
        <taxon>Eubacteriales</taxon>
        <taxon>Oscillospiraceae</taxon>
        <taxon>Oscillospiraceae incertae sedis</taxon>
    </lineage>
</organism>
<dbReference type="CDD" id="cd06225">
    <property type="entry name" value="HAMP"/>
    <property type="match status" value="1"/>
</dbReference>
<dbReference type="EMBL" id="NOXF01000001">
    <property type="protein sequence ID" value="PEQ25856.1"/>
    <property type="molecule type" value="Genomic_DNA"/>
</dbReference>
<dbReference type="SUPFAM" id="SSF55874">
    <property type="entry name" value="ATPase domain of HSP90 chaperone/DNA topoisomerase II/histidine kinase"/>
    <property type="match status" value="1"/>
</dbReference>
<dbReference type="EMBL" id="ABCB02000020">
    <property type="protein sequence ID" value="EDO60213.1"/>
    <property type="molecule type" value="Genomic_DNA"/>
</dbReference>
<evidence type="ECO:0000313" key="7">
    <source>
        <dbReference type="EMBL" id="EDO60213.1"/>
    </source>
</evidence>